<accession>A0AAV9H5G6</accession>
<comment type="caution">
    <text evidence="3">The sequence shown here is derived from an EMBL/GenBank/DDBJ whole genome shotgun (WGS) entry which is preliminary data.</text>
</comment>
<keyword evidence="4" id="KW-1185">Reference proteome</keyword>
<dbReference type="InterPro" id="IPR021840">
    <property type="entry name" value="DUF3433"/>
</dbReference>
<feature type="transmembrane region" description="Helical" evidence="2">
    <location>
        <begin position="747"/>
        <end position="765"/>
    </location>
</feature>
<gene>
    <name evidence="3" type="ORF">QBC34DRAFT_155760</name>
</gene>
<sequence length="1339" mass="143806">MSYQEYAQFSNNTRRNRDDGQAPPRTRTDRPYTGSLASFSVPRRTPLHSNSSSTSSTSTASPTSISPSNSASQKIGNLSPTSQAADPLGTIRQLKQLEVGSEKQPELIDVPLPWRPFYLQRKILACFAVAFVGLAVTFEALLAYSRRNQGLVTTSEPGYFVWRLGPTGVLILVAALWTRVEYQAQHAAPWLRLSKGAASSERTLLLDYLTISRPQVVVKASRNRDYIVAATTVISMFLLVLIVASTGLMFLVLVDLPNQTTPITIQTAFVNNGSALASSGSVAFYTMLGLQQQGLLFPDGVSSSFAYQQFLSSTPVGSTITATVEGLSAGLECEDARLTLSGAQLVQDAQQFNTSFTAGGCTISMALTSTSFSRPIGVAANQTLYFSRFGRGSCANSPQDRRLVVVFGTETFNTRALLTNSSTSNISVNGTIPQSASLLCKPTYGVGQVEVTKRNDIVVAVDPSLNAQQRALADVDAWSIADAFFGSFQNPLAETYTDTTPWFYQPGVVNVDPIMYLALDLRLRSAGAAISPEALLSTTNLQDVVSDYFAQYVPLLASRSLMEQSSTPITAVSAGQSERLMTSSAVTQFIVVHLAVAAFLTVAAILAVPKRGFLPRNPGTVLDMAALVANSRGLLQILRGTGGGDTAMLKERLAGSEFFTGVEAYERSDSTGSGYFKIFSTQKPQEATQGYARPAATLPYPPLLHPLYRMAAFVMLVGLIIALEFTLQMSNKDGGFEDVTDEERRHVFWTILPASILCLVAFYYVSSGFFVRLLSPYFALVSGTTLKSMGLNLADKALPVALFETLKCRNLAVGGAAAAALVASLFPMFASTLFTVATIPTTAQCQLVTGDFFTTNNTAPAGFCSTCQNGTVLASLVLNGNVSYPAFTYEDIAFPTVSLANVPEDMRDLPDGIIVSATIPGVRSSLVCRSFQQPELVVSLSPSTVAGTGNPMTVILPDTAGGVQVEDNTVVINTGYTLSELDDPNMMQLDPNAFFGRGVYRPVTLPSGNGTVPRWIWVWGQLENAGTPDTTVRTISALACTEAIAQLNVAVRFLDSILDIDHINPPVPDETSEFQVDIAIDGTLQYDDLITLPTPHLLDPFFMSLTASRFAVPVASLGNPALASSSIPDAITFQHRLIRAQILNTWNRRPTDPSLPAPLDPSQLSLGSNEVMSFPARLIATSLDNGAARRVVQDTVSTRILQALLACVLVFSAAAWLALPKTNILPRSPTSIAGVASLLADGNIFGLLGRGAEWQTTEGLHAYFKDGLHVTMGFQLGWEALKRRRRDGNDYAGREREEVFAVSAARTGGWGGGEGVGLGLTARVPPSHRDYVRDLGWRT</sequence>
<dbReference type="PANTHER" id="PTHR37544:SF1">
    <property type="entry name" value="PHOSPHORIBOSYLAMINOIMIDAZOLE-SUCCINOCARBOXAMIDE SYNTHASE"/>
    <property type="match status" value="1"/>
</dbReference>
<feature type="compositionally biased region" description="Low complexity" evidence="1">
    <location>
        <begin position="49"/>
        <end position="72"/>
    </location>
</feature>
<feature type="compositionally biased region" description="Polar residues" evidence="1">
    <location>
        <begin position="73"/>
        <end position="84"/>
    </location>
</feature>
<keyword evidence="2" id="KW-0812">Transmembrane</keyword>
<protein>
    <submittedName>
        <fullName evidence="3">Uncharacterized protein</fullName>
    </submittedName>
</protein>
<feature type="transmembrane region" description="Helical" evidence="2">
    <location>
        <begin position="1200"/>
        <end position="1219"/>
    </location>
</feature>
<dbReference type="Proteomes" id="UP001321760">
    <property type="component" value="Unassembled WGS sequence"/>
</dbReference>
<evidence type="ECO:0000313" key="4">
    <source>
        <dbReference type="Proteomes" id="UP001321760"/>
    </source>
</evidence>
<dbReference type="Pfam" id="PF11915">
    <property type="entry name" value="DUF3433"/>
    <property type="match status" value="2"/>
</dbReference>
<dbReference type="EMBL" id="MU865917">
    <property type="protein sequence ID" value="KAK4454251.1"/>
    <property type="molecule type" value="Genomic_DNA"/>
</dbReference>
<feature type="compositionally biased region" description="Basic and acidic residues" evidence="1">
    <location>
        <begin position="15"/>
        <end position="30"/>
    </location>
</feature>
<evidence type="ECO:0000256" key="2">
    <source>
        <dbReference type="SAM" id="Phobius"/>
    </source>
</evidence>
<evidence type="ECO:0000256" key="1">
    <source>
        <dbReference type="SAM" id="MobiDB-lite"/>
    </source>
</evidence>
<name>A0AAV9H5G6_9PEZI</name>
<feature type="transmembrane region" description="Helical" evidence="2">
    <location>
        <begin position="226"/>
        <end position="254"/>
    </location>
</feature>
<feature type="region of interest" description="Disordered" evidence="1">
    <location>
        <begin position="1"/>
        <end position="85"/>
    </location>
</feature>
<dbReference type="PANTHER" id="PTHR37544">
    <property type="entry name" value="SPRAY-RELATED"/>
    <property type="match status" value="1"/>
</dbReference>
<feature type="compositionally biased region" description="Polar residues" evidence="1">
    <location>
        <begin position="1"/>
        <end position="13"/>
    </location>
</feature>
<organism evidence="3 4">
    <name type="scientific">Podospora aff. communis PSN243</name>
    <dbReference type="NCBI Taxonomy" id="3040156"/>
    <lineage>
        <taxon>Eukaryota</taxon>
        <taxon>Fungi</taxon>
        <taxon>Dikarya</taxon>
        <taxon>Ascomycota</taxon>
        <taxon>Pezizomycotina</taxon>
        <taxon>Sordariomycetes</taxon>
        <taxon>Sordariomycetidae</taxon>
        <taxon>Sordariales</taxon>
        <taxon>Podosporaceae</taxon>
        <taxon>Podospora</taxon>
    </lineage>
</organism>
<evidence type="ECO:0000313" key="3">
    <source>
        <dbReference type="EMBL" id="KAK4454251.1"/>
    </source>
</evidence>
<feature type="transmembrane region" description="Helical" evidence="2">
    <location>
        <begin position="123"/>
        <end position="144"/>
    </location>
</feature>
<reference evidence="3" key="1">
    <citation type="journal article" date="2023" name="Mol. Phylogenet. Evol.">
        <title>Genome-scale phylogeny and comparative genomics of the fungal order Sordariales.</title>
        <authorList>
            <person name="Hensen N."/>
            <person name="Bonometti L."/>
            <person name="Westerberg I."/>
            <person name="Brannstrom I.O."/>
            <person name="Guillou S."/>
            <person name="Cros-Aarteil S."/>
            <person name="Calhoun S."/>
            <person name="Haridas S."/>
            <person name="Kuo A."/>
            <person name="Mondo S."/>
            <person name="Pangilinan J."/>
            <person name="Riley R."/>
            <person name="LaButti K."/>
            <person name="Andreopoulos B."/>
            <person name="Lipzen A."/>
            <person name="Chen C."/>
            <person name="Yan M."/>
            <person name="Daum C."/>
            <person name="Ng V."/>
            <person name="Clum A."/>
            <person name="Steindorff A."/>
            <person name="Ohm R.A."/>
            <person name="Martin F."/>
            <person name="Silar P."/>
            <person name="Natvig D.O."/>
            <person name="Lalanne C."/>
            <person name="Gautier V."/>
            <person name="Ament-Velasquez S.L."/>
            <person name="Kruys A."/>
            <person name="Hutchinson M.I."/>
            <person name="Powell A.J."/>
            <person name="Barry K."/>
            <person name="Miller A.N."/>
            <person name="Grigoriev I.V."/>
            <person name="Debuchy R."/>
            <person name="Gladieux P."/>
            <person name="Hiltunen Thoren M."/>
            <person name="Johannesson H."/>
        </authorList>
    </citation>
    <scope>NUCLEOTIDE SEQUENCE</scope>
    <source>
        <strain evidence="3">PSN243</strain>
    </source>
</reference>
<feature type="transmembrane region" description="Helical" evidence="2">
    <location>
        <begin position="707"/>
        <end position="727"/>
    </location>
</feature>
<feature type="transmembrane region" description="Helical" evidence="2">
    <location>
        <begin position="811"/>
        <end position="837"/>
    </location>
</feature>
<feature type="transmembrane region" description="Helical" evidence="2">
    <location>
        <begin position="159"/>
        <end position="177"/>
    </location>
</feature>
<reference evidence="3" key="2">
    <citation type="submission" date="2023-05" db="EMBL/GenBank/DDBJ databases">
        <authorList>
            <consortium name="Lawrence Berkeley National Laboratory"/>
            <person name="Steindorff A."/>
            <person name="Hensen N."/>
            <person name="Bonometti L."/>
            <person name="Westerberg I."/>
            <person name="Brannstrom I.O."/>
            <person name="Guillou S."/>
            <person name="Cros-Aarteil S."/>
            <person name="Calhoun S."/>
            <person name="Haridas S."/>
            <person name="Kuo A."/>
            <person name="Mondo S."/>
            <person name="Pangilinan J."/>
            <person name="Riley R."/>
            <person name="Labutti K."/>
            <person name="Andreopoulos B."/>
            <person name="Lipzen A."/>
            <person name="Chen C."/>
            <person name="Yanf M."/>
            <person name="Daum C."/>
            <person name="Ng V."/>
            <person name="Clum A."/>
            <person name="Ohm R."/>
            <person name="Martin F."/>
            <person name="Silar P."/>
            <person name="Natvig D."/>
            <person name="Lalanne C."/>
            <person name="Gautier V."/>
            <person name="Ament-Velasquez S.L."/>
            <person name="Kruys A."/>
            <person name="Hutchinson M.I."/>
            <person name="Powell A.J."/>
            <person name="Barry K."/>
            <person name="Miller A.N."/>
            <person name="Grigoriev I.V."/>
            <person name="Debuchy R."/>
            <person name="Gladieux P."/>
            <person name="Thoren M.H."/>
            <person name="Johannesson H."/>
        </authorList>
    </citation>
    <scope>NUCLEOTIDE SEQUENCE</scope>
    <source>
        <strain evidence="3">PSN243</strain>
    </source>
</reference>
<proteinExistence type="predicted"/>
<keyword evidence="2" id="KW-1133">Transmembrane helix</keyword>
<keyword evidence="2" id="KW-0472">Membrane</keyword>
<feature type="transmembrane region" description="Helical" evidence="2">
    <location>
        <begin position="589"/>
        <end position="608"/>
    </location>
</feature>